<dbReference type="RefSeq" id="WP_345019339.1">
    <property type="nucleotide sequence ID" value="NZ_BAAAZY010000024.1"/>
</dbReference>
<gene>
    <name evidence="2" type="ORF">GCM10022233_71500</name>
</gene>
<organism evidence="2 3">
    <name type="scientific">Streptomyces shaanxiensis</name>
    <dbReference type="NCBI Taxonomy" id="653357"/>
    <lineage>
        <taxon>Bacteria</taxon>
        <taxon>Bacillati</taxon>
        <taxon>Actinomycetota</taxon>
        <taxon>Actinomycetes</taxon>
        <taxon>Kitasatosporales</taxon>
        <taxon>Streptomycetaceae</taxon>
        <taxon>Streptomyces</taxon>
    </lineage>
</organism>
<keyword evidence="3" id="KW-1185">Reference proteome</keyword>
<evidence type="ECO:0008006" key="4">
    <source>
        <dbReference type="Google" id="ProtNLM"/>
    </source>
</evidence>
<evidence type="ECO:0000313" key="3">
    <source>
        <dbReference type="Proteomes" id="UP001499984"/>
    </source>
</evidence>
<accession>A0ABP7W6A8</accession>
<keyword evidence="1" id="KW-0732">Signal</keyword>
<name>A0ABP7W6A8_9ACTN</name>
<reference evidence="3" key="1">
    <citation type="journal article" date="2019" name="Int. J. Syst. Evol. Microbiol.">
        <title>The Global Catalogue of Microorganisms (GCM) 10K type strain sequencing project: providing services to taxonomists for standard genome sequencing and annotation.</title>
        <authorList>
            <consortium name="The Broad Institute Genomics Platform"/>
            <consortium name="The Broad Institute Genome Sequencing Center for Infectious Disease"/>
            <person name="Wu L."/>
            <person name="Ma J."/>
        </authorList>
    </citation>
    <scope>NUCLEOTIDE SEQUENCE [LARGE SCALE GENOMIC DNA]</scope>
    <source>
        <strain evidence="3">JCM 16925</strain>
    </source>
</reference>
<proteinExistence type="predicted"/>
<feature type="chain" id="PRO_5047005197" description="PepSY domain-containing protein" evidence="1">
    <location>
        <begin position="28"/>
        <end position="109"/>
    </location>
</feature>
<feature type="signal peptide" evidence="1">
    <location>
        <begin position="1"/>
        <end position="27"/>
    </location>
</feature>
<evidence type="ECO:0000313" key="2">
    <source>
        <dbReference type="EMBL" id="GAA4080805.1"/>
    </source>
</evidence>
<evidence type="ECO:0000256" key="1">
    <source>
        <dbReference type="SAM" id="SignalP"/>
    </source>
</evidence>
<dbReference type="Gene3D" id="3.30.505.20">
    <property type="match status" value="1"/>
</dbReference>
<dbReference type="Proteomes" id="UP001499984">
    <property type="component" value="Unassembled WGS sequence"/>
</dbReference>
<comment type="caution">
    <text evidence="2">The sequence shown here is derived from an EMBL/GenBank/DDBJ whole genome shotgun (WGS) entry which is preliminary data.</text>
</comment>
<dbReference type="EMBL" id="BAAAZY010000024">
    <property type="protein sequence ID" value="GAA4080805.1"/>
    <property type="molecule type" value="Genomic_DNA"/>
</dbReference>
<sequence length="109" mass="11241">MKRKGKWIVAGVISAALIGGGTGLAVATASGDDDSTEKPITGVALEKASAAALAHMGGGKVTDTEVGDEDGYYEVEVTLSGKQSDVHLDKDFKVISTEADSENEKNDKD</sequence>
<protein>
    <recommendedName>
        <fullName evidence="4">PepSY domain-containing protein</fullName>
    </recommendedName>
</protein>